<evidence type="ECO:0000313" key="2">
    <source>
        <dbReference type="EMBL" id="MVO76737.1"/>
    </source>
</evidence>
<dbReference type="Proteomes" id="UP000441389">
    <property type="component" value="Unassembled WGS sequence"/>
</dbReference>
<proteinExistence type="predicted"/>
<gene>
    <name evidence="2" type="ORF">GON01_02120</name>
</gene>
<feature type="region of interest" description="Disordered" evidence="1">
    <location>
        <begin position="27"/>
        <end position="47"/>
    </location>
</feature>
<evidence type="ECO:0000256" key="1">
    <source>
        <dbReference type="SAM" id="MobiDB-lite"/>
    </source>
</evidence>
<dbReference type="AlphaFoldDB" id="A0A6I4IX89"/>
<organism evidence="2 3">
    <name type="scientific">Sphingomonas horti</name>
    <dbReference type="NCBI Taxonomy" id="2682842"/>
    <lineage>
        <taxon>Bacteria</taxon>
        <taxon>Pseudomonadati</taxon>
        <taxon>Pseudomonadota</taxon>
        <taxon>Alphaproteobacteria</taxon>
        <taxon>Sphingomonadales</taxon>
        <taxon>Sphingomonadaceae</taxon>
        <taxon>Sphingomonas</taxon>
    </lineage>
</organism>
<dbReference type="EMBL" id="WQMS01000001">
    <property type="protein sequence ID" value="MVO76737.1"/>
    <property type="molecule type" value="Genomic_DNA"/>
</dbReference>
<keyword evidence="3" id="KW-1185">Reference proteome</keyword>
<dbReference type="RefSeq" id="WP_157025515.1">
    <property type="nucleotide sequence ID" value="NZ_WQMS01000001.1"/>
</dbReference>
<accession>A0A6I4IX89</accession>
<sequence length="191" mass="20273">MKLVLIVLAIIAAAFVAVVVYGANRDDTATTSSSGAAPPMRGGDLDEDAVEGWEAPELGPFLGSLTRRFTPPVEVRDPEVSVGGLLPQTRHVDASKDKLRVARLVLVAGRSARIKASQPGPDGKPLCLCRPHMPIVESDFAGCSDRWLATQRKENCKEGADEGTLVFKQAGGDLVFTGAEPARVRVAGRKD</sequence>
<comment type="caution">
    <text evidence="2">The sequence shown here is derived from an EMBL/GenBank/DDBJ whole genome shotgun (WGS) entry which is preliminary data.</text>
</comment>
<evidence type="ECO:0000313" key="3">
    <source>
        <dbReference type="Proteomes" id="UP000441389"/>
    </source>
</evidence>
<name>A0A6I4IX89_9SPHN</name>
<reference evidence="2 3" key="1">
    <citation type="submission" date="2019-12" db="EMBL/GenBank/DDBJ databases">
        <authorList>
            <person name="Huq M.A."/>
        </authorList>
    </citation>
    <scope>NUCLEOTIDE SEQUENCE [LARGE SCALE GENOMIC DNA]</scope>
    <source>
        <strain evidence="2 3">MAH-20</strain>
    </source>
</reference>
<protein>
    <submittedName>
        <fullName evidence="2">Uncharacterized protein</fullName>
    </submittedName>
</protein>